<name>K1RWP2_9ZZZZ</name>
<proteinExistence type="predicted"/>
<dbReference type="PROSITE" id="PS51494">
    <property type="entry name" value="SPOIVB"/>
    <property type="match status" value="1"/>
</dbReference>
<dbReference type="SUPFAM" id="SSF50494">
    <property type="entry name" value="Trypsin-like serine proteases"/>
    <property type="match status" value="1"/>
</dbReference>
<gene>
    <name evidence="2" type="ORF">LEA_19239</name>
</gene>
<comment type="caution">
    <text evidence="2">The sequence shown here is derived from an EMBL/GenBank/DDBJ whole genome shotgun (WGS) entry which is preliminary data.</text>
</comment>
<dbReference type="EMBL" id="AJWY01013225">
    <property type="protein sequence ID" value="EKC47714.1"/>
    <property type="molecule type" value="Genomic_DNA"/>
</dbReference>
<dbReference type="AlphaFoldDB" id="K1RWP2"/>
<feature type="non-terminal residue" evidence="2">
    <location>
        <position position="1"/>
    </location>
</feature>
<accession>K1RWP2</accession>
<protein>
    <submittedName>
        <fullName evidence="2">Protein containing Peptidase S55, SpoIVB domain protein</fullName>
    </submittedName>
</protein>
<evidence type="ECO:0000259" key="1">
    <source>
        <dbReference type="PROSITE" id="PS51494"/>
    </source>
</evidence>
<organism evidence="2">
    <name type="scientific">human gut metagenome</name>
    <dbReference type="NCBI Taxonomy" id="408170"/>
    <lineage>
        <taxon>unclassified sequences</taxon>
        <taxon>metagenomes</taxon>
        <taxon>organismal metagenomes</taxon>
    </lineage>
</organism>
<evidence type="ECO:0000313" key="2">
    <source>
        <dbReference type="EMBL" id="EKC47714.1"/>
    </source>
</evidence>
<reference evidence="2" key="1">
    <citation type="journal article" date="2013" name="Environ. Microbiol.">
        <title>Microbiota from the distal guts of lean and obese adolescents exhibit partial functional redundancy besides clear differences in community structure.</title>
        <authorList>
            <person name="Ferrer M."/>
            <person name="Ruiz A."/>
            <person name="Lanza F."/>
            <person name="Haange S.B."/>
            <person name="Oberbach A."/>
            <person name="Till H."/>
            <person name="Bargiela R."/>
            <person name="Campoy C."/>
            <person name="Segura M.T."/>
            <person name="Richter M."/>
            <person name="von Bergen M."/>
            <person name="Seifert J."/>
            <person name="Suarez A."/>
        </authorList>
    </citation>
    <scope>NUCLEOTIDE SEQUENCE</scope>
</reference>
<dbReference type="InterPro" id="IPR008763">
    <property type="entry name" value="Peptidase_S55"/>
</dbReference>
<dbReference type="InterPro" id="IPR009003">
    <property type="entry name" value="Peptidase_S1_PA"/>
</dbReference>
<dbReference type="Pfam" id="PF05580">
    <property type="entry name" value="Peptidase_S55"/>
    <property type="match status" value="1"/>
</dbReference>
<sequence>VIKVTDERLTELTGGIVQGMSGSPIVQNGRLVGAVTHVFISDPAHGYGIFAQSMYEHLLSLSETEEQAA</sequence>
<feature type="domain" description="Peptidase S55" evidence="1">
    <location>
        <begin position="1"/>
        <end position="69"/>
    </location>
</feature>